<keyword evidence="3" id="KW-1185">Reference proteome</keyword>
<dbReference type="EMBL" id="CP139368">
    <property type="protein sequence ID" value="WPR90736.1"/>
    <property type="molecule type" value="Genomic_DNA"/>
</dbReference>
<dbReference type="Proteomes" id="UP001323798">
    <property type="component" value="Chromosome"/>
</dbReference>
<dbReference type="Pfam" id="PF12697">
    <property type="entry name" value="Abhydrolase_6"/>
    <property type="match status" value="1"/>
</dbReference>
<dbReference type="PANTHER" id="PTHR43798">
    <property type="entry name" value="MONOACYLGLYCEROL LIPASE"/>
    <property type="match status" value="1"/>
</dbReference>
<dbReference type="PANTHER" id="PTHR43798:SF33">
    <property type="entry name" value="HYDROLASE, PUTATIVE (AFU_ORTHOLOGUE AFUA_2G14860)-RELATED"/>
    <property type="match status" value="1"/>
</dbReference>
<feature type="domain" description="AB hydrolase-1" evidence="1">
    <location>
        <begin position="20"/>
        <end position="227"/>
    </location>
</feature>
<dbReference type="SUPFAM" id="SSF53474">
    <property type="entry name" value="alpha/beta-Hydrolases"/>
    <property type="match status" value="1"/>
</dbReference>
<evidence type="ECO:0000313" key="2">
    <source>
        <dbReference type="EMBL" id="WPR90736.1"/>
    </source>
</evidence>
<dbReference type="RefSeq" id="WP_320943440.1">
    <property type="nucleotide sequence ID" value="NZ_BAABEU010000011.1"/>
</dbReference>
<keyword evidence="2" id="KW-0378">Hydrolase</keyword>
<gene>
    <name evidence="2" type="ORF">SM116_05435</name>
</gene>
<dbReference type="InterPro" id="IPR050266">
    <property type="entry name" value="AB_hydrolase_sf"/>
</dbReference>
<proteinExistence type="predicted"/>
<dbReference type="GO" id="GO:0016787">
    <property type="term" value="F:hydrolase activity"/>
    <property type="evidence" value="ECO:0007669"/>
    <property type="project" value="UniProtKB-KW"/>
</dbReference>
<accession>A0ABZ0STM6</accession>
<evidence type="ECO:0000313" key="3">
    <source>
        <dbReference type="Proteomes" id="UP001323798"/>
    </source>
</evidence>
<reference evidence="2 3" key="1">
    <citation type="submission" date="2023-11" db="EMBL/GenBank/DDBJ databases">
        <title>Genome sequence of Microbacterium rhizosphaerae KACC 19337.</title>
        <authorList>
            <person name="Choi H."/>
            <person name="Kim S."/>
            <person name="Kim Y."/>
            <person name="Kwon S.-W."/>
            <person name="Heo J."/>
        </authorList>
    </citation>
    <scope>NUCLEOTIDE SEQUENCE [LARGE SCALE GENOMIC DNA]</scope>
    <source>
        <strain evidence="2 3">KACC 19337</strain>
    </source>
</reference>
<protein>
    <submittedName>
        <fullName evidence="2">Alpha/beta fold hydrolase</fullName>
    </submittedName>
</protein>
<dbReference type="InterPro" id="IPR000073">
    <property type="entry name" value="AB_hydrolase_1"/>
</dbReference>
<evidence type="ECO:0000259" key="1">
    <source>
        <dbReference type="Pfam" id="PF12697"/>
    </source>
</evidence>
<sequence>MTALYVRRVAAAAPASGPPVLLVHGLASRGRVDWPDAEWARPVSAAGRDVLVVDLPAHGRSDRPPAPLSAADIVDLLSEVVDDAGGGVDVVGYSLGARLAWSLAARGAVRRAVLGGLEPVDLLRRVDLEAARTAIAGGPEPTDPLTQAVARMVRLPGLDPEAVLDLVQGIAADPFDPRADPPQIPVLLLAGVDDPVVRGLEGLAAVLPDARILRVPGDHLTALHTPQFRAAACEFLGL</sequence>
<name>A0ABZ0STM6_9MICO</name>
<dbReference type="Gene3D" id="3.40.50.1820">
    <property type="entry name" value="alpha/beta hydrolase"/>
    <property type="match status" value="1"/>
</dbReference>
<organism evidence="2 3">
    <name type="scientific">Microbacterium rhizosphaerae</name>
    <dbReference type="NCBI Taxonomy" id="1678237"/>
    <lineage>
        <taxon>Bacteria</taxon>
        <taxon>Bacillati</taxon>
        <taxon>Actinomycetota</taxon>
        <taxon>Actinomycetes</taxon>
        <taxon>Micrococcales</taxon>
        <taxon>Microbacteriaceae</taxon>
        <taxon>Microbacterium</taxon>
    </lineage>
</organism>
<dbReference type="InterPro" id="IPR029058">
    <property type="entry name" value="AB_hydrolase_fold"/>
</dbReference>